<dbReference type="RefSeq" id="WP_330930001.1">
    <property type="nucleotide sequence ID" value="NZ_CP119075.1"/>
</dbReference>
<dbReference type="PROSITE" id="PS01124">
    <property type="entry name" value="HTH_ARAC_FAMILY_2"/>
    <property type="match status" value="1"/>
</dbReference>
<dbReference type="EMBL" id="CP119075">
    <property type="protein sequence ID" value="WED64715.1"/>
    <property type="molecule type" value="Genomic_DNA"/>
</dbReference>
<dbReference type="AlphaFoldDB" id="A0AAF0CNQ4"/>
<proteinExistence type="predicted"/>
<accession>A0AAF0CNQ4</accession>
<evidence type="ECO:0000256" key="2">
    <source>
        <dbReference type="ARBA" id="ARBA00023125"/>
    </source>
</evidence>
<dbReference type="PANTHER" id="PTHR43280:SF27">
    <property type="entry name" value="TRANSCRIPTIONAL REGULATOR MTLR"/>
    <property type="match status" value="1"/>
</dbReference>
<dbReference type="PRINTS" id="PR00032">
    <property type="entry name" value="HTHARAC"/>
</dbReference>
<dbReference type="InterPro" id="IPR003313">
    <property type="entry name" value="AraC-bd"/>
</dbReference>
<dbReference type="Pfam" id="PF02311">
    <property type="entry name" value="AraC_binding"/>
    <property type="match status" value="1"/>
</dbReference>
<protein>
    <submittedName>
        <fullName evidence="5">AraC family transcriptional regulator</fullName>
    </submittedName>
</protein>
<evidence type="ECO:0000313" key="6">
    <source>
        <dbReference type="Proteomes" id="UP001218638"/>
    </source>
</evidence>
<dbReference type="InterPro" id="IPR014710">
    <property type="entry name" value="RmlC-like_jellyroll"/>
</dbReference>
<dbReference type="Gene3D" id="2.60.120.10">
    <property type="entry name" value="Jelly Rolls"/>
    <property type="match status" value="1"/>
</dbReference>
<keyword evidence="2" id="KW-0238">DNA-binding</keyword>
<dbReference type="InterPro" id="IPR020449">
    <property type="entry name" value="Tscrpt_reg_AraC-type_HTH"/>
</dbReference>
<dbReference type="PANTHER" id="PTHR43280">
    <property type="entry name" value="ARAC-FAMILY TRANSCRIPTIONAL REGULATOR"/>
    <property type="match status" value="1"/>
</dbReference>
<dbReference type="Proteomes" id="UP001218638">
    <property type="component" value="Chromosome"/>
</dbReference>
<reference evidence="5" key="1">
    <citation type="submission" date="2023-03" db="EMBL/GenBank/DDBJ databases">
        <title>Lomoglobus Profundus gen. nov., sp. nov., a novel member of the phylum Verrucomicrobia, isolated from deep-marine sediment of South China Sea.</title>
        <authorList>
            <person name="Ahmad T."/>
            <person name="Ishaq S.E."/>
            <person name="Wang F."/>
        </authorList>
    </citation>
    <scope>NUCLEOTIDE SEQUENCE</scope>
    <source>
        <strain evidence="5">LMO-M01</strain>
    </source>
</reference>
<feature type="domain" description="HTH araC/xylS-type" evidence="4">
    <location>
        <begin position="184"/>
        <end position="282"/>
    </location>
</feature>
<dbReference type="InterPro" id="IPR009057">
    <property type="entry name" value="Homeodomain-like_sf"/>
</dbReference>
<keyword evidence="6" id="KW-1185">Reference proteome</keyword>
<dbReference type="CDD" id="cd06976">
    <property type="entry name" value="cupin_MtlR-like_N"/>
    <property type="match status" value="1"/>
</dbReference>
<sequence>MRARFEKVRVEPTRSFYIEERHLDRFDAPWHFHPEIELTSIVASRGKRFVGDCIEPFAEGDLVLLGPNLPHFWHNEGNQSSHGPAHSVVTQFRPDFLGSEILSTPEFASVQQLFRRAGRGLSFSGRSARRISDSLRSLANQTGLPALLELLAILHQLAQTRNARPLASAAYEPSLDRHAEQRLARVYAFLMRNFREQPTLAEIARVASMNPEAFSRYFKRATGRNVSVFLNELRIDQAARSLQETTGQISEIALASGFATLSSFHRRFRERMGCSPSAYRKAFAENKMPPPAAFSR</sequence>
<dbReference type="SMART" id="SM00342">
    <property type="entry name" value="HTH_ARAC"/>
    <property type="match status" value="1"/>
</dbReference>
<gene>
    <name evidence="5" type="ORF">PXH66_20420</name>
</gene>
<dbReference type="KEGG" id="slom:PXH66_20420"/>
<dbReference type="GO" id="GO:0003700">
    <property type="term" value="F:DNA-binding transcription factor activity"/>
    <property type="evidence" value="ECO:0007669"/>
    <property type="project" value="InterPro"/>
</dbReference>
<evidence type="ECO:0000259" key="4">
    <source>
        <dbReference type="PROSITE" id="PS01124"/>
    </source>
</evidence>
<dbReference type="PROSITE" id="PS00041">
    <property type="entry name" value="HTH_ARAC_FAMILY_1"/>
    <property type="match status" value="1"/>
</dbReference>
<keyword evidence="1" id="KW-0805">Transcription regulation</keyword>
<dbReference type="Gene3D" id="1.10.10.60">
    <property type="entry name" value="Homeodomain-like"/>
    <property type="match status" value="2"/>
</dbReference>
<dbReference type="InterPro" id="IPR011051">
    <property type="entry name" value="RmlC_Cupin_sf"/>
</dbReference>
<dbReference type="Pfam" id="PF12833">
    <property type="entry name" value="HTH_18"/>
    <property type="match status" value="1"/>
</dbReference>
<dbReference type="GO" id="GO:0043565">
    <property type="term" value="F:sequence-specific DNA binding"/>
    <property type="evidence" value="ECO:0007669"/>
    <property type="project" value="InterPro"/>
</dbReference>
<name>A0AAF0CNQ4_9BACT</name>
<dbReference type="InterPro" id="IPR018060">
    <property type="entry name" value="HTH_AraC"/>
</dbReference>
<dbReference type="InterPro" id="IPR018062">
    <property type="entry name" value="HTH_AraC-typ_CS"/>
</dbReference>
<keyword evidence="3" id="KW-0804">Transcription</keyword>
<evidence type="ECO:0000313" key="5">
    <source>
        <dbReference type="EMBL" id="WED64715.1"/>
    </source>
</evidence>
<organism evidence="5 6">
    <name type="scientific">Synoicihabitans lomoniglobus</name>
    <dbReference type="NCBI Taxonomy" id="2909285"/>
    <lineage>
        <taxon>Bacteria</taxon>
        <taxon>Pseudomonadati</taxon>
        <taxon>Verrucomicrobiota</taxon>
        <taxon>Opitutia</taxon>
        <taxon>Opitutales</taxon>
        <taxon>Opitutaceae</taxon>
        <taxon>Synoicihabitans</taxon>
    </lineage>
</organism>
<evidence type="ECO:0000256" key="1">
    <source>
        <dbReference type="ARBA" id="ARBA00023015"/>
    </source>
</evidence>
<dbReference type="SUPFAM" id="SSF46689">
    <property type="entry name" value="Homeodomain-like"/>
    <property type="match status" value="2"/>
</dbReference>
<evidence type="ECO:0000256" key="3">
    <source>
        <dbReference type="ARBA" id="ARBA00023163"/>
    </source>
</evidence>
<dbReference type="SUPFAM" id="SSF51182">
    <property type="entry name" value="RmlC-like cupins"/>
    <property type="match status" value="1"/>
</dbReference>